<dbReference type="InterPro" id="IPR009081">
    <property type="entry name" value="PP-bd_ACP"/>
</dbReference>
<evidence type="ECO:0000259" key="1">
    <source>
        <dbReference type="PROSITE" id="PS50075"/>
    </source>
</evidence>
<name>A0A3B1AX58_9ZZZZ</name>
<feature type="domain" description="Carrier" evidence="1">
    <location>
        <begin position="1"/>
        <end position="81"/>
    </location>
</feature>
<reference evidence="2" key="1">
    <citation type="submission" date="2018-06" db="EMBL/GenBank/DDBJ databases">
        <authorList>
            <person name="Zhirakovskaya E."/>
        </authorList>
    </citation>
    <scope>NUCLEOTIDE SEQUENCE</scope>
</reference>
<sequence>MTTINEVRNILRDTLQIGDRADELQKETPLLGNIAELDSMAVAMLITALEEHLDIFVDDDDISAETFETFGSLCDFVEEKLIE</sequence>
<organism evidence="2">
    <name type="scientific">hydrothermal vent metagenome</name>
    <dbReference type="NCBI Taxonomy" id="652676"/>
    <lineage>
        <taxon>unclassified sequences</taxon>
        <taxon>metagenomes</taxon>
        <taxon>ecological metagenomes</taxon>
    </lineage>
</organism>
<evidence type="ECO:0000313" key="2">
    <source>
        <dbReference type="EMBL" id="VAX06341.1"/>
    </source>
</evidence>
<dbReference type="Pfam" id="PF00550">
    <property type="entry name" value="PP-binding"/>
    <property type="match status" value="1"/>
</dbReference>
<dbReference type="EMBL" id="UOFW01000162">
    <property type="protein sequence ID" value="VAX06341.1"/>
    <property type="molecule type" value="Genomic_DNA"/>
</dbReference>
<dbReference type="Gene3D" id="1.10.1200.10">
    <property type="entry name" value="ACP-like"/>
    <property type="match status" value="1"/>
</dbReference>
<proteinExistence type="predicted"/>
<protein>
    <recommendedName>
        <fullName evidence="1">Carrier domain-containing protein</fullName>
    </recommendedName>
</protein>
<dbReference type="AlphaFoldDB" id="A0A3B1AX58"/>
<dbReference type="PROSITE" id="PS50075">
    <property type="entry name" value="CARRIER"/>
    <property type="match status" value="1"/>
</dbReference>
<dbReference type="InterPro" id="IPR036736">
    <property type="entry name" value="ACP-like_sf"/>
</dbReference>
<dbReference type="SUPFAM" id="SSF47336">
    <property type="entry name" value="ACP-like"/>
    <property type="match status" value="1"/>
</dbReference>
<accession>A0A3B1AX58</accession>
<gene>
    <name evidence="2" type="ORF">MNBD_ALPHA03-137</name>
</gene>